<proteinExistence type="predicted"/>
<keyword evidence="1" id="KW-1133">Transmembrane helix</keyword>
<keyword evidence="3" id="KW-1185">Reference proteome</keyword>
<organism evidence="2 3">
    <name type="scientific">Azorhizobium oxalatiphilum</name>
    <dbReference type="NCBI Taxonomy" id="980631"/>
    <lineage>
        <taxon>Bacteria</taxon>
        <taxon>Pseudomonadati</taxon>
        <taxon>Pseudomonadota</taxon>
        <taxon>Alphaproteobacteria</taxon>
        <taxon>Hyphomicrobiales</taxon>
        <taxon>Xanthobacteraceae</taxon>
        <taxon>Azorhizobium</taxon>
    </lineage>
</organism>
<keyword evidence="1" id="KW-0812">Transmembrane</keyword>
<feature type="transmembrane region" description="Helical" evidence="1">
    <location>
        <begin position="88"/>
        <end position="109"/>
    </location>
</feature>
<feature type="transmembrane region" description="Helical" evidence="1">
    <location>
        <begin position="50"/>
        <end position="68"/>
    </location>
</feature>
<name>A0A917C173_9HYPH</name>
<dbReference type="EMBL" id="BMCT01000003">
    <property type="protein sequence ID" value="GGF65006.1"/>
    <property type="molecule type" value="Genomic_DNA"/>
</dbReference>
<dbReference type="Proteomes" id="UP000606044">
    <property type="component" value="Unassembled WGS sequence"/>
</dbReference>
<reference evidence="2" key="2">
    <citation type="submission" date="2020-09" db="EMBL/GenBank/DDBJ databases">
        <authorList>
            <person name="Sun Q."/>
            <person name="Sedlacek I."/>
        </authorList>
    </citation>
    <scope>NUCLEOTIDE SEQUENCE</scope>
    <source>
        <strain evidence="2">CCM 7897</strain>
    </source>
</reference>
<evidence type="ECO:0008006" key="4">
    <source>
        <dbReference type="Google" id="ProtNLM"/>
    </source>
</evidence>
<sequence length="146" mass="16227">MSSSKSGAIESYDRPPDELKTSDRGFGKVMAVVFAIIAGFQFWHERPRIAGILAGIALVFALATWLKPSLLHGLNRQWFRLGLFLHKIVNPVVMAVIFMGAVVPTALVMRALGKRPLNLAIDRTAQSYWVVRDPPGPARDSLKRQF</sequence>
<keyword evidence="1" id="KW-0472">Membrane</keyword>
<dbReference type="RefSeq" id="WP_210324199.1">
    <property type="nucleotide sequence ID" value="NZ_BMCT01000003.1"/>
</dbReference>
<protein>
    <recommendedName>
        <fullName evidence="4">Transmembrane protein</fullName>
    </recommendedName>
</protein>
<accession>A0A917C173</accession>
<evidence type="ECO:0000256" key="1">
    <source>
        <dbReference type="SAM" id="Phobius"/>
    </source>
</evidence>
<dbReference type="AlphaFoldDB" id="A0A917C173"/>
<evidence type="ECO:0000313" key="3">
    <source>
        <dbReference type="Proteomes" id="UP000606044"/>
    </source>
</evidence>
<evidence type="ECO:0000313" key="2">
    <source>
        <dbReference type="EMBL" id="GGF65006.1"/>
    </source>
</evidence>
<feature type="transmembrane region" description="Helical" evidence="1">
    <location>
        <begin position="25"/>
        <end position="43"/>
    </location>
</feature>
<comment type="caution">
    <text evidence="2">The sequence shown here is derived from an EMBL/GenBank/DDBJ whole genome shotgun (WGS) entry which is preliminary data.</text>
</comment>
<gene>
    <name evidence="2" type="ORF">GCM10007301_26010</name>
</gene>
<reference evidence="2" key="1">
    <citation type="journal article" date="2014" name="Int. J. Syst. Evol. Microbiol.">
        <title>Complete genome sequence of Corynebacterium casei LMG S-19264T (=DSM 44701T), isolated from a smear-ripened cheese.</title>
        <authorList>
            <consortium name="US DOE Joint Genome Institute (JGI-PGF)"/>
            <person name="Walter F."/>
            <person name="Albersmeier A."/>
            <person name="Kalinowski J."/>
            <person name="Ruckert C."/>
        </authorList>
    </citation>
    <scope>NUCLEOTIDE SEQUENCE</scope>
    <source>
        <strain evidence="2">CCM 7897</strain>
    </source>
</reference>